<feature type="region of interest" description="Disordered" evidence="1">
    <location>
        <begin position="313"/>
        <end position="354"/>
    </location>
</feature>
<reference evidence="3 4" key="1">
    <citation type="submission" date="2014-06" db="EMBL/GenBank/DDBJ databases">
        <authorList>
            <person name="Swart Estienne"/>
        </authorList>
    </citation>
    <scope>NUCLEOTIDE SEQUENCE [LARGE SCALE GENOMIC DNA]</scope>
    <source>
        <strain evidence="3 4">130c</strain>
    </source>
</reference>
<dbReference type="CDD" id="cd03561">
    <property type="entry name" value="VHS"/>
    <property type="match status" value="1"/>
</dbReference>
<dbReference type="Pfam" id="PF00790">
    <property type="entry name" value="VHS"/>
    <property type="match status" value="1"/>
</dbReference>
<dbReference type="EMBL" id="CCKQ01011306">
    <property type="protein sequence ID" value="CDW82850.1"/>
    <property type="molecule type" value="Genomic_DNA"/>
</dbReference>
<dbReference type="GO" id="GO:0035091">
    <property type="term" value="F:phosphatidylinositol binding"/>
    <property type="evidence" value="ECO:0007669"/>
    <property type="project" value="InterPro"/>
</dbReference>
<proteinExistence type="predicted"/>
<dbReference type="GO" id="GO:0007165">
    <property type="term" value="P:signal transduction"/>
    <property type="evidence" value="ECO:0007669"/>
    <property type="project" value="TreeGrafter"/>
</dbReference>
<accession>A0A078AKE1</accession>
<dbReference type="InterPro" id="IPR002014">
    <property type="entry name" value="VHS_dom"/>
</dbReference>
<dbReference type="AlphaFoldDB" id="A0A078AKE1"/>
<name>A0A078AKE1_STYLE</name>
<gene>
    <name evidence="3" type="primary">Contig4272.g4577</name>
    <name evidence="3" type="ORF">STYLEM_11885</name>
</gene>
<dbReference type="GO" id="GO:0005768">
    <property type="term" value="C:endosome"/>
    <property type="evidence" value="ECO:0007669"/>
    <property type="project" value="TreeGrafter"/>
</dbReference>
<dbReference type="GO" id="GO:0016020">
    <property type="term" value="C:membrane"/>
    <property type="evidence" value="ECO:0007669"/>
    <property type="project" value="TreeGrafter"/>
</dbReference>
<organism evidence="3 4">
    <name type="scientific">Stylonychia lemnae</name>
    <name type="common">Ciliate</name>
    <dbReference type="NCBI Taxonomy" id="5949"/>
    <lineage>
        <taxon>Eukaryota</taxon>
        <taxon>Sar</taxon>
        <taxon>Alveolata</taxon>
        <taxon>Ciliophora</taxon>
        <taxon>Intramacronucleata</taxon>
        <taxon>Spirotrichea</taxon>
        <taxon>Stichotrichia</taxon>
        <taxon>Sporadotrichida</taxon>
        <taxon>Oxytrichidae</taxon>
        <taxon>Stylonychinae</taxon>
        <taxon>Stylonychia</taxon>
    </lineage>
</organism>
<evidence type="ECO:0000313" key="3">
    <source>
        <dbReference type="EMBL" id="CDW82850.1"/>
    </source>
</evidence>
<dbReference type="Gene3D" id="1.25.40.90">
    <property type="match status" value="1"/>
</dbReference>
<evidence type="ECO:0000259" key="2">
    <source>
        <dbReference type="PROSITE" id="PS50179"/>
    </source>
</evidence>
<protein>
    <submittedName>
        <fullName evidence="3">Tom1-like protein 2 isoform 2</fullName>
    </submittedName>
</protein>
<dbReference type="PANTHER" id="PTHR13856:SF137">
    <property type="entry name" value="GH05942P"/>
    <property type="match status" value="1"/>
</dbReference>
<dbReference type="GO" id="GO:0030276">
    <property type="term" value="F:clathrin binding"/>
    <property type="evidence" value="ECO:0007669"/>
    <property type="project" value="TreeGrafter"/>
</dbReference>
<evidence type="ECO:0000313" key="4">
    <source>
        <dbReference type="Proteomes" id="UP000039865"/>
    </source>
</evidence>
<dbReference type="InterPro" id="IPR008942">
    <property type="entry name" value="ENTH_VHS"/>
</dbReference>
<evidence type="ECO:0000256" key="1">
    <source>
        <dbReference type="SAM" id="MobiDB-lite"/>
    </source>
</evidence>
<feature type="domain" description="VHS" evidence="2">
    <location>
        <begin position="62"/>
        <end position="139"/>
    </location>
</feature>
<dbReference type="InterPro" id="IPR038425">
    <property type="entry name" value="GAT_sf"/>
</dbReference>
<dbReference type="SUPFAM" id="SSF48464">
    <property type="entry name" value="ENTH/VHS domain"/>
    <property type="match status" value="1"/>
</dbReference>
<dbReference type="GO" id="GO:0043130">
    <property type="term" value="F:ubiquitin binding"/>
    <property type="evidence" value="ECO:0007669"/>
    <property type="project" value="InterPro"/>
</dbReference>
<dbReference type="Gene3D" id="1.20.58.160">
    <property type="match status" value="1"/>
</dbReference>
<dbReference type="SMART" id="SM00288">
    <property type="entry name" value="VHS"/>
    <property type="match status" value="1"/>
</dbReference>
<dbReference type="Proteomes" id="UP000039865">
    <property type="component" value="Unassembled WGS sequence"/>
</dbReference>
<feature type="compositionally biased region" description="Basic and acidic residues" evidence="1">
    <location>
        <begin position="316"/>
        <end position="345"/>
    </location>
</feature>
<dbReference type="PANTHER" id="PTHR13856">
    <property type="entry name" value="VHS DOMAIN CONTAINING PROTEIN FAMILY"/>
    <property type="match status" value="1"/>
</dbReference>
<dbReference type="InParanoid" id="A0A078AKE1"/>
<dbReference type="OrthoDB" id="2018246at2759"/>
<dbReference type="PROSITE" id="PS50179">
    <property type="entry name" value="VHS"/>
    <property type="match status" value="1"/>
</dbReference>
<keyword evidence="4" id="KW-1185">Reference proteome</keyword>
<sequence length="354" mass="41796">MNKKFQELTNLFEILVTKPQSSDSLLSRFIQMLKSNNECYYECILMFKQYLKQEQPLEHIELTLNLLDQLMEQCDFYFHLLVGTFDFLTQLVKLLNSQGIKDYILSLIQDWGIMFQNDPNLPLFQEVFNTLKTKNVQFPSLKKSEKSLNSTQNSKNLFDVSKKDETFGKNEIIEIPKKYQKLLEDMNELKGNINLANMVMDNNKPDKDDTLMHDLIRQLQQVGPKLLDLITTFQSSESDEILKVIILVVDDLHFTCMRYEQFQTGQALEIFIPGESYLNTLINPQIIYERPDEKQFRQSIEMVPEHLTFSSLANKSRQEVQRQKSFQEDSNDKHSFQNEKIEENYPRTQQNRQK</sequence>
<dbReference type="SUPFAM" id="SSF89009">
    <property type="entry name" value="GAT-like domain"/>
    <property type="match status" value="1"/>
</dbReference>